<sequence length="322" mass="35721">MQWQQDRWPTSLCKLTAGVKADLKVKMASSPIMLSWQGNKPKLCVKAGVFSGVASAEGYIELEINPAGLNYVVTLFQDMLRQCHYERVTIYADDATYQRMSMLSQLALITGLSLGQLAAAGKDFIERVYNKLNQSTHAGLVAWSLSGHQLPNPNAANNPQLAGLNMARISPHEAKELEKKLAAWSTQLLPEALGSLLGLMVVQPTAFKAQDERVTLNDKQVYALQQLTISRLVSWLSEQEGSQLEQARHKFTEAVIRMHGVTVVDKVASYQRNLKELDAFMAIAAINVDAVKIALVKYRSARNKLSDQTYELAYPNLVDSDQ</sequence>
<name>A0A2H9U1B0_9GAMM</name>
<proteinExistence type="predicted"/>
<evidence type="ECO:0000313" key="1">
    <source>
        <dbReference type="EMBL" id="PJG57790.1"/>
    </source>
</evidence>
<accession>A0A2H9U1B0</accession>
<keyword evidence="2" id="KW-1185">Reference proteome</keyword>
<comment type="caution">
    <text evidence="1">The sequence shown here is derived from an EMBL/GenBank/DDBJ whole genome shotgun (WGS) entry which is preliminary data.</text>
</comment>
<evidence type="ECO:0000313" key="2">
    <source>
        <dbReference type="Proteomes" id="UP000235861"/>
    </source>
</evidence>
<reference evidence="1 2" key="1">
    <citation type="submission" date="2017-11" db="EMBL/GenBank/DDBJ databases">
        <title>Draft genome sequence of environmental isolate Aeromonas cavernicola sp. nov. MDC 2508.</title>
        <authorList>
            <person name="Colston S.M."/>
            <person name="Navarro A."/>
            <person name="Martinez-Murcia A.J."/>
            <person name="Graf J."/>
        </authorList>
    </citation>
    <scope>NUCLEOTIDE SEQUENCE [LARGE SCALE GENOMIC DNA]</scope>
    <source>
        <strain evidence="1 2">MDC 2508</strain>
    </source>
</reference>
<dbReference type="AlphaFoldDB" id="A0A2H9U1B0"/>
<protein>
    <submittedName>
        <fullName evidence="1">Uncharacterized protein</fullName>
    </submittedName>
</protein>
<feature type="non-terminal residue" evidence="1">
    <location>
        <position position="322"/>
    </location>
</feature>
<dbReference type="Proteomes" id="UP000235861">
    <property type="component" value="Unassembled WGS sequence"/>
</dbReference>
<gene>
    <name evidence="1" type="ORF">CUC53_16100</name>
</gene>
<dbReference type="EMBL" id="PGGC01000169">
    <property type="protein sequence ID" value="PJG57790.1"/>
    <property type="molecule type" value="Genomic_DNA"/>
</dbReference>
<organism evidence="1 2">
    <name type="scientific">Aeromonas cavernicola</name>
    <dbReference type="NCBI Taxonomy" id="1006623"/>
    <lineage>
        <taxon>Bacteria</taxon>
        <taxon>Pseudomonadati</taxon>
        <taxon>Pseudomonadota</taxon>
        <taxon>Gammaproteobacteria</taxon>
        <taxon>Aeromonadales</taxon>
        <taxon>Aeromonadaceae</taxon>
        <taxon>Aeromonas</taxon>
    </lineage>
</organism>